<dbReference type="Proteomes" id="UP000326759">
    <property type="component" value="Unassembled WGS sequence"/>
</dbReference>
<feature type="compositionally biased region" description="Polar residues" evidence="1">
    <location>
        <begin position="46"/>
        <end position="65"/>
    </location>
</feature>
<name>A0A5N5TBC7_9CRUS</name>
<keyword evidence="3" id="KW-1185">Reference proteome</keyword>
<feature type="region of interest" description="Disordered" evidence="1">
    <location>
        <begin position="108"/>
        <end position="145"/>
    </location>
</feature>
<feature type="region of interest" description="Disordered" evidence="1">
    <location>
        <begin position="1"/>
        <end position="74"/>
    </location>
</feature>
<dbReference type="EMBL" id="SEYY01004941">
    <property type="protein sequence ID" value="KAB7503557.1"/>
    <property type="molecule type" value="Genomic_DNA"/>
</dbReference>
<comment type="caution">
    <text evidence="2">The sequence shown here is derived from an EMBL/GenBank/DDBJ whole genome shotgun (WGS) entry which is preliminary data.</text>
</comment>
<evidence type="ECO:0000313" key="2">
    <source>
        <dbReference type="EMBL" id="KAB7503557.1"/>
    </source>
</evidence>
<evidence type="ECO:0000313" key="3">
    <source>
        <dbReference type="Proteomes" id="UP000326759"/>
    </source>
</evidence>
<reference evidence="2 3" key="1">
    <citation type="journal article" date="2019" name="PLoS Biol.">
        <title>Sex chromosomes control vertical transmission of feminizing Wolbachia symbionts in an isopod.</title>
        <authorList>
            <person name="Becking T."/>
            <person name="Chebbi M.A."/>
            <person name="Giraud I."/>
            <person name="Moumen B."/>
            <person name="Laverre T."/>
            <person name="Caubet Y."/>
            <person name="Peccoud J."/>
            <person name="Gilbert C."/>
            <person name="Cordaux R."/>
        </authorList>
    </citation>
    <scope>NUCLEOTIDE SEQUENCE [LARGE SCALE GENOMIC DNA]</scope>
    <source>
        <strain evidence="2">ANa2</strain>
        <tissue evidence="2">Whole body excluding digestive tract and cuticle</tissue>
    </source>
</reference>
<dbReference type="AlphaFoldDB" id="A0A5N5TBC7"/>
<dbReference type="OrthoDB" id="5815793at2759"/>
<feature type="compositionally biased region" description="Basic and acidic residues" evidence="1">
    <location>
        <begin position="135"/>
        <end position="145"/>
    </location>
</feature>
<evidence type="ECO:0000256" key="1">
    <source>
        <dbReference type="SAM" id="MobiDB-lite"/>
    </source>
</evidence>
<proteinExistence type="predicted"/>
<sequence length="145" mass="15588">MGEEEARASGLLVDADDGDSPGSSPRNRRNSGSVNSRDAGSPRMSPRNSPRESLNSSPGQMISPRNSPPTLRPLISPFFKGLDSESDILDFSLHRSAQGYREELFNMASKSSPLRGSPPPLGLHRTGDSPLDFISSKEKGCRCSS</sequence>
<organism evidence="2 3">
    <name type="scientific">Armadillidium nasatum</name>
    <dbReference type="NCBI Taxonomy" id="96803"/>
    <lineage>
        <taxon>Eukaryota</taxon>
        <taxon>Metazoa</taxon>
        <taxon>Ecdysozoa</taxon>
        <taxon>Arthropoda</taxon>
        <taxon>Crustacea</taxon>
        <taxon>Multicrustacea</taxon>
        <taxon>Malacostraca</taxon>
        <taxon>Eumalacostraca</taxon>
        <taxon>Peracarida</taxon>
        <taxon>Isopoda</taxon>
        <taxon>Oniscidea</taxon>
        <taxon>Crinocheta</taxon>
        <taxon>Armadillidiidae</taxon>
        <taxon>Armadillidium</taxon>
    </lineage>
</organism>
<feature type="compositionally biased region" description="Low complexity" evidence="1">
    <location>
        <begin position="20"/>
        <end position="37"/>
    </location>
</feature>
<accession>A0A5N5TBC7</accession>
<gene>
    <name evidence="2" type="ORF">Anas_08177</name>
</gene>
<protein>
    <submittedName>
        <fullName evidence="2">Uncharacterized protein</fullName>
    </submittedName>
</protein>